<dbReference type="InterPro" id="IPR000189">
    <property type="entry name" value="Transglyc_AS"/>
</dbReference>
<feature type="signal peptide" evidence="4">
    <location>
        <begin position="1"/>
        <end position="21"/>
    </location>
</feature>
<dbReference type="PANTHER" id="PTHR37423:SF5">
    <property type="entry name" value="SOLUBLE LYTIC MUREIN TRANSGLYCOSYLASE"/>
    <property type="match status" value="1"/>
</dbReference>
<dbReference type="GO" id="GO:0004553">
    <property type="term" value="F:hydrolase activity, hydrolyzing O-glycosyl compounds"/>
    <property type="evidence" value="ECO:0007669"/>
    <property type="project" value="InterPro"/>
</dbReference>
<proteinExistence type="inferred from homology"/>
<dbReference type="InterPro" id="IPR008939">
    <property type="entry name" value="Lytic_TGlycosylase_superhlx_U"/>
</dbReference>
<dbReference type="Proteomes" id="UP000254496">
    <property type="component" value="Unassembled WGS sequence"/>
</dbReference>
<dbReference type="SUPFAM" id="SSF53955">
    <property type="entry name" value="Lysozyme-like"/>
    <property type="match status" value="1"/>
</dbReference>
<dbReference type="PANTHER" id="PTHR37423">
    <property type="entry name" value="SOLUBLE LYTIC MUREIN TRANSGLYCOSYLASE-RELATED"/>
    <property type="match status" value="1"/>
</dbReference>
<dbReference type="EMBL" id="UGHJ01000001">
    <property type="protein sequence ID" value="STO68188.1"/>
    <property type="molecule type" value="Genomic_DNA"/>
</dbReference>
<organism evidence="7 8">
    <name type="scientific">Canicola haemoglobinophilus</name>
    <dbReference type="NCBI Taxonomy" id="733"/>
    <lineage>
        <taxon>Bacteria</taxon>
        <taxon>Pseudomonadati</taxon>
        <taxon>Pseudomonadota</taxon>
        <taxon>Gammaproteobacteria</taxon>
        <taxon>Pasteurellales</taxon>
        <taxon>Pasteurellaceae</taxon>
        <taxon>Canicola</taxon>
    </lineage>
</organism>
<comment type="similarity">
    <text evidence="1">Belongs to the transglycosylase Slt family.</text>
</comment>
<evidence type="ECO:0000256" key="1">
    <source>
        <dbReference type="ARBA" id="ARBA00007734"/>
    </source>
</evidence>
<dbReference type="InterPro" id="IPR008258">
    <property type="entry name" value="Transglycosylase_SLT_dom_1"/>
</dbReference>
<dbReference type="CDD" id="cd13401">
    <property type="entry name" value="Slt70-like"/>
    <property type="match status" value="1"/>
</dbReference>
<evidence type="ECO:0000256" key="2">
    <source>
        <dbReference type="ARBA" id="ARBA00022729"/>
    </source>
</evidence>
<dbReference type="GO" id="GO:0016020">
    <property type="term" value="C:membrane"/>
    <property type="evidence" value="ECO:0007669"/>
    <property type="project" value="InterPro"/>
</dbReference>
<dbReference type="Gene3D" id="1.25.20.10">
    <property type="entry name" value="Bacterial muramidases"/>
    <property type="match status" value="1"/>
</dbReference>
<dbReference type="Pfam" id="PF14718">
    <property type="entry name" value="SLT_L"/>
    <property type="match status" value="1"/>
</dbReference>
<feature type="chain" id="PRO_5044272336" evidence="4">
    <location>
        <begin position="22"/>
        <end position="697"/>
    </location>
</feature>
<comment type="caution">
    <text evidence="7">The sequence shown here is derived from an EMBL/GenBank/DDBJ whole genome shotgun (WGS) entry which is preliminary data.</text>
</comment>
<evidence type="ECO:0000259" key="6">
    <source>
        <dbReference type="Pfam" id="PF14718"/>
    </source>
</evidence>
<gene>
    <name evidence="7" type="primary">slt</name>
    <name evidence="7" type="ORF">NCTC8540_00675</name>
</gene>
<dbReference type="Gene3D" id="1.10.1240.20">
    <property type="entry name" value="Lytic transglycosylase, superhelical linker domain"/>
    <property type="match status" value="1"/>
</dbReference>
<feature type="domain" description="Lytic transglycosylase superhelical linker" evidence="6">
    <location>
        <begin position="461"/>
        <end position="525"/>
    </location>
</feature>
<protein>
    <submittedName>
        <fullName evidence="7">Soluble lytic murein transglycosylase</fullName>
        <ecNumber evidence="7">4.2.2.-</ecNumber>
    </submittedName>
</protein>
<dbReference type="GO" id="GO:0042597">
    <property type="term" value="C:periplasmic space"/>
    <property type="evidence" value="ECO:0007669"/>
    <property type="project" value="InterPro"/>
</dbReference>
<dbReference type="Pfam" id="PF01464">
    <property type="entry name" value="SLT"/>
    <property type="match status" value="1"/>
</dbReference>
<dbReference type="InterPro" id="IPR012289">
    <property type="entry name" value="Lytic_TGlycosylase_superhlx_L"/>
</dbReference>
<sequence>MQPKLATFGFLLFATALSSFATKANTVSNSLEEIAQFKQTITQQQQQIKQLQDQFLLQEKRHQQREIYQKLTEYLKKSDSENTLQITENLLAELADYPLYPYAQYQWLKQHKPLTFEQIKQLSQRYPDFILLNELKKAWLKQAKQQQNWQDIIDNAHYLAKDTTTKCTTLEAQIEIAKKNQKSTALSDYANEIQKLWVNGNSLPTQCDPIFSQWQQEYLTDELLQQRAVFAFEKGNSALLSHLINQANGDMKTWLNDLLLLLKSPLRLQNGSQNSFHINNLDPNNPVHQRVLLSIFPAFIKKLPESQLNINEPFAQFETWAHKFQLNAEQITQWKKYLISHIFDTDITQLQQWRDTQLQLLKIDQLTERRIRMAIRQQENRWEWLNQLSEQGKKKEEWQYWIAVELEKQGKHKQAQQILQNMRNSLGFYPMLANQELGTEYRPTMQYFYNQQLEQDIAQKFASEFARIQELKLLNEHSYVKQEWQQLLAQANQNEKLALAKYAETQQWYDLQVESTIQAKAWQYIHLRLPNAYQTWFDTFLKNKKIHRTFAMAIARQESAWQANVTSSANARGLMQLLPSTAKLTAQKFNLPYNNENQLFDPIDNIMLGTQHLAELYDKYGNNRILIAAAYNAGAKRVEQWLQKSNGTLSMAEFVATIPFYETRGYVQNVLTYAYYYQLLQNLPVQKFTEEEYNRTY</sequence>
<dbReference type="PROSITE" id="PS00922">
    <property type="entry name" value="TRANSGLYCOSYLASE"/>
    <property type="match status" value="1"/>
</dbReference>
<name>A0AB38H876_9PAST</name>
<keyword evidence="7" id="KW-0456">Lyase</keyword>
<dbReference type="EC" id="4.2.2.-" evidence="7"/>
<dbReference type="InterPro" id="IPR023346">
    <property type="entry name" value="Lysozyme-like_dom_sf"/>
</dbReference>
<dbReference type="Gene3D" id="1.10.530.10">
    <property type="match status" value="1"/>
</dbReference>
<dbReference type="SUPFAM" id="SSF48435">
    <property type="entry name" value="Bacterial muramidases"/>
    <property type="match status" value="1"/>
</dbReference>
<dbReference type="GO" id="GO:0000270">
    <property type="term" value="P:peptidoglycan metabolic process"/>
    <property type="evidence" value="ECO:0007669"/>
    <property type="project" value="InterPro"/>
</dbReference>
<dbReference type="InterPro" id="IPR037061">
    <property type="entry name" value="Lytic_TGlycoase_superhlx_L_sf"/>
</dbReference>
<keyword evidence="2 4" id="KW-0732">Signal</keyword>
<evidence type="ECO:0000259" key="5">
    <source>
        <dbReference type="Pfam" id="PF01464"/>
    </source>
</evidence>
<feature type="domain" description="Transglycosylase SLT" evidence="5">
    <location>
        <begin position="542"/>
        <end position="646"/>
    </location>
</feature>
<keyword evidence="3" id="KW-0175">Coiled coil</keyword>
<reference evidence="7 8" key="1">
    <citation type="submission" date="2018-06" db="EMBL/GenBank/DDBJ databases">
        <authorList>
            <consortium name="Pathogen Informatics"/>
            <person name="Doyle S."/>
        </authorList>
    </citation>
    <scope>NUCLEOTIDE SEQUENCE [LARGE SCALE GENOMIC DNA]</scope>
    <source>
        <strain evidence="7 8">NCTC8540</strain>
    </source>
</reference>
<accession>A0AB38H876</accession>
<evidence type="ECO:0000313" key="7">
    <source>
        <dbReference type="EMBL" id="STO68188.1"/>
    </source>
</evidence>
<feature type="coiled-coil region" evidence="3">
    <location>
        <begin position="27"/>
        <end position="61"/>
    </location>
</feature>
<dbReference type="AlphaFoldDB" id="A0AB38H876"/>
<evidence type="ECO:0000313" key="8">
    <source>
        <dbReference type="Proteomes" id="UP000254496"/>
    </source>
</evidence>
<evidence type="ECO:0000256" key="4">
    <source>
        <dbReference type="SAM" id="SignalP"/>
    </source>
</evidence>
<evidence type="ECO:0000256" key="3">
    <source>
        <dbReference type="SAM" id="Coils"/>
    </source>
</evidence>
<dbReference type="RefSeq" id="WP_115072749.1">
    <property type="nucleotide sequence ID" value="NZ_UGHE01000002.1"/>
</dbReference>
<dbReference type="GO" id="GO:0008933">
    <property type="term" value="F:peptidoglycan lytic transglycosylase activity"/>
    <property type="evidence" value="ECO:0007669"/>
    <property type="project" value="InterPro"/>
</dbReference>
<dbReference type="Pfam" id="PF00760">
    <property type="entry name" value="Cucumo_coat"/>
    <property type="match status" value="1"/>
</dbReference>